<feature type="compositionally biased region" description="Polar residues" evidence="15">
    <location>
        <begin position="508"/>
        <end position="521"/>
    </location>
</feature>
<evidence type="ECO:0000256" key="3">
    <source>
        <dbReference type="ARBA" id="ARBA00022499"/>
    </source>
</evidence>
<name>A0A673JVU3_9TELE</name>
<evidence type="ECO:0000256" key="7">
    <source>
        <dbReference type="ARBA" id="ARBA00023125"/>
    </source>
</evidence>
<dbReference type="PRINTS" id="PR00937">
    <property type="entry name" value="TBOX"/>
</dbReference>
<feature type="domain" description="T-box" evidence="16">
    <location>
        <begin position="186"/>
        <end position="371"/>
    </location>
</feature>
<keyword evidence="10 14" id="KW-0539">Nucleus</keyword>
<reference evidence="17" key="2">
    <citation type="submission" date="2025-09" db="UniProtKB">
        <authorList>
            <consortium name="Ensembl"/>
        </authorList>
    </citation>
    <scope>IDENTIFICATION</scope>
</reference>
<evidence type="ECO:0000313" key="18">
    <source>
        <dbReference type="Proteomes" id="UP000472270"/>
    </source>
</evidence>
<keyword evidence="7 14" id="KW-0238">DNA-binding</keyword>
<evidence type="ECO:0000256" key="14">
    <source>
        <dbReference type="PROSITE-ProRule" id="PRU00201"/>
    </source>
</evidence>
<keyword evidence="6" id="KW-0805">Transcription regulation</keyword>
<dbReference type="PROSITE" id="PS50252">
    <property type="entry name" value="TBOX_3"/>
    <property type="match status" value="1"/>
</dbReference>
<dbReference type="GO" id="GO:0010975">
    <property type="term" value="P:regulation of neuron projection development"/>
    <property type="evidence" value="ECO:0007669"/>
    <property type="project" value="TreeGrafter"/>
</dbReference>
<dbReference type="InterPro" id="IPR018186">
    <property type="entry name" value="TF_T-box_CS"/>
</dbReference>
<dbReference type="Gene3D" id="2.60.40.820">
    <property type="entry name" value="Transcription factor, T-box"/>
    <property type="match status" value="1"/>
</dbReference>
<dbReference type="GO" id="GO:0000981">
    <property type="term" value="F:DNA-binding transcription factor activity, RNA polymerase II-specific"/>
    <property type="evidence" value="ECO:0007669"/>
    <property type="project" value="TreeGrafter"/>
</dbReference>
<dbReference type="PANTHER" id="PTHR11267:SF88">
    <property type="entry name" value="T-BOX BRAIN PROTEIN 1"/>
    <property type="match status" value="1"/>
</dbReference>
<keyword evidence="18" id="KW-1185">Reference proteome</keyword>
<evidence type="ECO:0000259" key="16">
    <source>
        <dbReference type="PROSITE" id="PS50252"/>
    </source>
</evidence>
<dbReference type="Pfam" id="PF00907">
    <property type="entry name" value="T-box"/>
    <property type="match status" value="1"/>
</dbReference>
<dbReference type="PANTHER" id="PTHR11267">
    <property type="entry name" value="T-BOX PROTEIN-RELATED"/>
    <property type="match status" value="1"/>
</dbReference>
<dbReference type="GO" id="GO:0072676">
    <property type="term" value="P:lymphocyte migration"/>
    <property type="evidence" value="ECO:0007669"/>
    <property type="project" value="UniProtKB-ARBA"/>
</dbReference>
<dbReference type="GO" id="GO:0021902">
    <property type="term" value="P:commitment of neuronal cell to specific neuron type in forebrain"/>
    <property type="evidence" value="ECO:0007669"/>
    <property type="project" value="TreeGrafter"/>
</dbReference>
<proteinExistence type="predicted"/>
<dbReference type="FunFam" id="2.60.40.820:FF:000011">
    <property type="entry name" value="T-box transcription factor TBX21"/>
    <property type="match status" value="1"/>
</dbReference>
<evidence type="ECO:0000256" key="12">
    <source>
        <dbReference type="ARBA" id="ARBA00078344"/>
    </source>
</evidence>
<dbReference type="SMART" id="SM00425">
    <property type="entry name" value="TBOX"/>
    <property type="match status" value="1"/>
</dbReference>
<dbReference type="GO" id="GO:0000978">
    <property type="term" value="F:RNA polymerase II cis-regulatory region sequence-specific DNA binding"/>
    <property type="evidence" value="ECO:0007669"/>
    <property type="project" value="InterPro"/>
</dbReference>
<sequence length="602" mass="66685">RTLLKTKTKTFLINIRYIDFGLSRSDSFCCCFLQFIQPPSPSALANKPVLTHITAAGDDRVSTSRDTLKNEPPLKRLSTEMRNPSNALDYVSAARDDSESADKCNLPESSQARTDFASSSAMFSYSGQPVVPALPPLSSHYLTPHPVISNGPYELSYAYSQPYGQTYLNAAVYPFASVPGKAQVYLCNRALWFKFHRHQTEMIITKQGRRMFPFLSFSVAGLDPTCHYNIVVDVILADPNHWRFQGGKWIPCGKADTNVTGNRVFTHRDSPNTGAHWMRQEISFGKLKLTNNKGAYSNSTQMIVLQSLLKYQPRVHVIEINKGGNEDTSDPDRVQTFTFPETQFRAVTAYQNTDIIQLKIYHNPFAKGFRDNYDKSYSGSDTDQLTPTPSDSPHSQLLPGSQYLMTSALFQEQFVNSYTTPCFPTLTPDPGTTDRTLKFTKSLVTSNQTQESSTASGQRWFVSSAAAPSYETDINTAALLSYTTAGVKGLPFTGCTSNSLDYYTSATGWDSRGSQENSNPSALGVSEELEGKDATDLTWSKTQSSIKSVSSSDLRILGEAQLKNPSINSVSDVQTAKDTQVSQNRAKNEIIESDFFHLDAQT</sequence>
<keyword evidence="4" id="KW-0597">Phosphoprotein</keyword>
<comment type="caution">
    <text evidence="14">Lacks conserved residue(s) required for the propagation of feature annotation.</text>
</comment>
<evidence type="ECO:0000256" key="9">
    <source>
        <dbReference type="ARBA" id="ARBA00023163"/>
    </source>
</evidence>
<dbReference type="GO" id="GO:0001708">
    <property type="term" value="P:cell fate specification"/>
    <property type="evidence" value="ECO:0007669"/>
    <property type="project" value="TreeGrafter"/>
</dbReference>
<dbReference type="InterPro" id="IPR046360">
    <property type="entry name" value="T-box_DNA-bd"/>
</dbReference>
<dbReference type="Proteomes" id="UP000472270">
    <property type="component" value="Unassembled WGS sequence"/>
</dbReference>
<keyword evidence="2" id="KW-0678">Repressor</keyword>
<dbReference type="GO" id="GO:0045892">
    <property type="term" value="P:negative regulation of DNA-templated transcription"/>
    <property type="evidence" value="ECO:0007669"/>
    <property type="project" value="UniProtKB-ARBA"/>
</dbReference>
<dbReference type="GO" id="GO:0009653">
    <property type="term" value="P:anatomical structure morphogenesis"/>
    <property type="evidence" value="ECO:0007669"/>
    <property type="project" value="UniProtKB-ARBA"/>
</dbReference>
<feature type="region of interest" description="Disordered" evidence="15">
    <location>
        <begin position="508"/>
        <end position="530"/>
    </location>
</feature>
<evidence type="ECO:0000256" key="5">
    <source>
        <dbReference type="ARBA" id="ARBA00022843"/>
    </source>
</evidence>
<dbReference type="GO" id="GO:0000785">
    <property type="term" value="C:chromatin"/>
    <property type="evidence" value="ECO:0007669"/>
    <property type="project" value="TreeGrafter"/>
</dbReference>
<comment type="subcellular location">
    <subcellularLocation>
        <location evidence="1 14">Nucleus</location>
    </subcellularLocation>
</comment>
<dbReference type="GO" id="GO:0045893">
    <property type="term" value="P:positive regulation of DNA-templated transcription"/>
    <property type="evidence" value="ECO:0007669"/>
    <property type="project" value="InterPro"/>
</dbReference>
<evidence type="ECO:0000256" key="8">
    <source>
        <dbReference type="ARBA" id="ARBA00023159"/>
    </source>
</evidence>
<dbReference type="SUPFAM" id="SSF49417">
    <property type="entry name" value="p53-like transcription factors"/>
    <property type="match status" value="1"/>
</dbReference>
<feature type="region of interest" description="Disordered" evidence="15">
    <location>
        <begin position="376"/>
        <end position="395"/>
    </location>
</feature>
<evidence type="ECO:0000256" key="15">
    <source>
        <dbReference type="SAM" id="MobiDB-lite"/>
    </source>
</evidence>
<evidence type="ECO:0000256" key="13">
    <source>
        <dbReference type="ARBA" id="ARBA00081928"/>
    </source>
</evidence>
<evidence type="ECO:0000256" key="10">
    <source>
        <dbReference type="ARBA" id="ARBA00023242"/>
    </source>
</evidence>
<dbReference type="InterPro" id="IPR032385">
    <property type="entry name" value="T-box_assoc"/>
</dbReference>
<accession>A0A673JVU3</accession>
<dbReference type="GO" id="GO:0005634">
    <property type="term" value="C:nucleus"/>
    <property type="evidence" value="ECO:0007669"/>
    <property type="project" value="UniProtKB-SubCell"/>
</dbReference>
<evidence type="ECO:0000256" key="2">
    <source>
        <dbReference type="ARBA" id="ARBA00022491"/>
    </source>
</evidence>
<dbReference type="InterPro" id="IPR001699">
    <property type="entry name" value="TF_T-box"/>
</dbReference>
<dbReference type="AlphaFoldDB" id="A0A673JVU3"/>
<keyword evidence="9" id="KW-0804">Transcription</keyword>
<evidence type="ECO:0000313" key="17">
    <source>
        <dbReference type="Ensembl" id="ENSSRHP00000054345.1"/>
    </source>
</evidence>
<dbReference type="InterPro" id="IPR008967">
    <property type="entry name" value="p53-like_TF_DNA-bd_sf"/>
</dbReference>
<evidence type="ECO:0000256" key="1">
    <source>
        <dbReference type="ARBA" id="ARBA00004123"/>
    </source>
</evidence>
<dbReference type="Pfam" id="PF16176">
    <property type="entry name" value="T-box_assoc"/>
    <property type="match status" value="1"/>
</dbReference>
<dbReference type="GO" id="GO:0060429">
    <property type="term" value="P:epithelium development"/>
    <property type="evidence" value="ECO:0007669"/>
    <property type="project" value="UniProtKB-ARBA"/>
</dbReference>
<keyword evidence="8" id="KW-0010">Activator</keyword>
<evidence type="ECO:0000256" key="11">
    <source>
        <dbReference type="ARBA" id="ARBA00072238"/>
    </source>
</evidence>
<keyword evidence="5" id="KW-0832">Ubl conjugation</keyword>
<organism evidence="17 18">
    <name type="scientific">Sinocyclocheilus rhinocerous</name>
    <dbReference type="NCBI Taxonomy" id="307959"/>
    <lineage>
        <taxon>Eukaryota</taxon>
        <taxon>Metazoa</taxon>
        <taxon>Chordata</taxon>
        <taxon>Craniata</taxon>
        <taxon>Vertebrata</taxon>
        <taxon>Euteleostomi</taxon>
        <taxon>Actinopterygii</taxon>
        <taxon>Neopterygii</taxon>
        <taxon>Teleostei</taxon>
        <taxon>Ostariophysi</taxon>
        <taxon>Cypriniformes</taxon>
        <taxon>Cyprinidae</taxon>
        <taxon>Cyprininae</taxon>
        <taxon>Sinocyclocheilus</taxon>
    </lineage>
</organism>
<dbReference type="InterPro" id="IPR036960">
    <property type="entry name" value="T-box_sf"/>
</dbReference>
<evidence type="ECO:0000256" key="4">
    <source>
        <dbReference type="ARBA" id="ARBA00022553"/>
    </source>
</evidence>
<keyword evidence="3" id="KW-1017">Isopeptide bond</keyword>
<protein>
    <recommendedName>
        <fullName evidence="11">T-box transcription factor TBX21</fullName>
    </recommendedName>
    <alternativeName>
        <fullName evidence="12">T-cell-specific T-box transcription factor T-bet</fullName>
    </alternativeName>
    <alternativeName>
        <fullName evidence="13">Transcription factor TBLYM</fullName>
    </alternativeName>
</protein>
<dbReference type="Ensembl" id="ENSSRHT00000055874.1">
    <property type="protein sequence ID" value="ENSSRHP00000054345.1"/>
    <property type="gene ID" value="ENSSRHG00000027276.1"/>
</dbReference>
<dbReference type="PROSITE" id="PS01283">
    <property type="entry name" value="TBOX_1"/>
    <property type="match status" value="1"/>
</dbReference>
<evidence type="ECO:0000256" key="6">
    <source>
        <dbReference type="ARBA" id="ARBA00023015"/>
    </source>
</evidence>
<reference evidence="17" key="1">
    <citation type="submission" date="2025-08" db="UniProtKB">
        <authorList>
            <consortium name="Ensembl"/>
        </authorList>
    </citation>
    <scope>IDENTIFICATION</scope>
</reference>